<dbReference type="InterPro" id="IPR001099">
    <property type="entry name" value="Chalcone/stilbene_synt_N"/>
</dbReference>
<dbReference type="RefSeq" id="WP_301573237.1">
    <property type="nucleotide sequence ID" value="NZ_JAPWIE010000006.1"/>
</dbReference>
<dbReference type="Gene3D" id="3.40.47.10">
    <property type="match status" value="2"/>
</dbReference>
<comment type="caution">
    <text evidence="7">The sequence shown here is derived from an EMBL/GenBank/DDBJ whole genome shotgun (WGS) entry which is preliminary data.</text>
</comment>
<dbReference type="SUPFAM" id="SSF53901">
    <property type="entry name" value="Thiolase-like"/>
    <property type="match status" value="1"/>
</dbReference>
<evidence type="ECO:0000313" key="7">
    <source>
        <dbReference type="EMBL" id="MCZ4552548.1"/>
    </source>
</evidence>
<dbReference type="Pfam" id="PF02797">
    <property type="entry name" value="Chal_sti_synt_C"/>
    <property type="match status" value="1"/>
</dbReference>
<comment type="pathway">
    <text evidence="1">Lipid metabolism; fatty acid biosynthesis.</text>
</comment>
<evidence type="ECO:0000259" key="6">
    <source>
        <dbReference type="Pfam" id="PF02797"/>
    </source>
</evidence>
<dbReference type="InterPro" id="IPR011141">
    <property type="entry name" value="Polyketide_synthase_type-III"/>
</dbReference>
<dbReference type="Pfam" id="PF00195">
    <property type="entry name" value="Chal_sti_synt_N"/>
    <property type="match status" value="1"/>
</dbReference>
<comment type="similarity">
    <text evidence="2">Belongs to the thiolase-like superfamily. Chalcone/stilbene synthases family.</text>
</comment>
<dbReference type="EMBL" id="JAPWIE010000006">
    <property type="protein sequence ID" value="MCZ4552548.1"/>
    <property type="molecule type" value="Genomic_DNA"/>
</dbReference>
<comment type="subunit">
    <text evidence="3">Homodimer.</text>
</comment>
<evidence type="ECO:0000256" key="3">
    <source>
        <dbReference type="ARBA" id="ARBA00011738"/>
    </source>
</evidence>
<gene>
    <name evidence="7" type="ORF">O4213_21340</name>
</gene>
<dbReference type="CDD" id="cd00831">
    <property type="entry name" value="CHS_like"/>
    <property type="match status" value="1"/>
</dbReference>
<organism evidence="7 8">
    <name type="scientific">Gordonia rubripertincta</name>
    <name type="common">Rhodococcus corallinus</name>
    <dbReference type="NCBI Taxonomy" id="36822"/>
    <lineage>
        <taxon>Bacteria</taxon>
        <taxon>Bacillati</taxon>
        <taxon>Actinomycetota</taxon>
        <taxon>Actinomycetes</taxon>
        <taxon>Mycobacteriales</taxon>
        <taxon>Gordoniaceae</taxon>
        <taxon>Gordonia</taxon>
    </lineage>
</organism>
<name>A0ABT4MZW2_GORRU</name>
<feature type="domain" description="Chalcone/stilbene synthase N-terminal" evidence="5">
    <location>
        <begin position="82"/>
        <end position="203"/>
    </location>
</feature>
<evidence type="ECO:0000256" key="2">
    <source>
        <dbReference type="ARBA" id="ARBA00005531"/>
    </source>
</evidence>
<evidence type="ECO:0000256" key="4">
    <source>
        <dbReference type="ARBA" id="ARBA00022679"/>
    </source>
</evidence>
<sequence length="350" mass="37761">MVTAYVNQISTAVPELDVHETFVEFAPALIDARGKMLLFKRMAERAHISHRWSAVEDPVAFYGDNPSDVDTETRMIEYEDKAPKLAQRAVDGLNLGATADDITHLVIVTCTGFYSPGIDYDIIKNCGISPNVDRTQIGFMGCFAGITGLKTANNIVRADPSAKVLLVSVELCSVHLQKPKSLESMLSFLIFGDGCAAAVISAETTGIELDTFKQVMVPDTRDLITWRIGNAGYDMVLSGKVPGQLGKALNPENLKLILAGRTPDDIDLWAIHPGGRTILDAVENALELDSDALAVSRHILENYGNMSSATVLFVLAEMMERAAHGGPTGMGSAMAFGPGLTAETMLFRLE</sequence>
<dbReference type="PANTHER" id="PTHR11877">
    <property type="entry name" value="HYDROXYMETHYLGLUTARYL-COA SYNTHASE"/>
    <property type="match status" value="1"/>
</dbReference>
<keyword evidence="8" id="KW-1185">Reference proteome</keyword>
<dbReference type="Proteomes" id="UP001067235">
    <property type="component" value="Unassembled WGS sequence"/>
</dbReference>
<dbReference type="PANTHER" id="PTHR11877:SF46">
    <property type="entry name" value="TYPE III POLYKETIDE SYNTHASE A"/>
    <property type="match status" value="1"/>
</dbReference>
<dbReference type="InterPro" id="IPR016039">
    <property type="entry name" value="Thiolase-like"/>
</dbReference>
<keyword evidence="4" id="KW-0808">Transferase</keyword>
<reference evidence="7" key="1">
    <citation type="submission" date="2022-12" db="EMBL/GenBank/DDBJ databases">
        <authorList>
            <person name="Krivoruchko A.V."/>
            <person name="Elkin A."/>
        </authorList>
    </citation>
    <scope>NUCLEOTIDE SEQUENCE</scope>
    <source>
        <strain evidence="7">IEGM 1388</strain>
    </source>
</reference>
<protein>
    <submittedName>
        <fullName evidence="7">Type III polyketide synthase</fullName>
    </submittedName>
</protein>
<evidence type="ECO:0000313" key="8">
    <source>
        <dbReference type="Proteomes" id="UP001067235"/>
    </source>
</evidence>
<evidence type="ECO:0000259" key="5">
    <source>
        <dbReference type="Pfam" id="PF00195"/>
    </source>
</evidence>
<dbReference type="InterPro" id="IPR012328">
    <property type="entry name" value="Chalcone/stilbene_synt_C"/>
</dbReference>
<feature type="domain" description="Chalcone/stilbene synthase C-terminal" evidence="6">
    <location>
        <begin position="209"/>
        <end position="348"/>
    </location>
</feature>
<proteinExistence type="inferred from homology"/>
<evidence type="ECO:0000256" key="1">
    <source>
        <dbReference type="ARBA" id="ARBA00005194"/>
    </source>
</evidence>
<dbReference type="PIRSF" id="PIRSF000451">
    <property type="entry name" value="PKS_III"/>
    <property type="match status" value="1"/>
</dbReference>
<accession>A0ABT4MZW2</accession>